<name>H8Z8G1_9GAMM</name>
<accession>H8Z8G1</accession>
<dbReference type="InterPro" id="IPR001387">
    <property type="entry name" value="Cro/C1-type_HTH"/>
</dbReference>
<dbReference type="OrthoDB" id="3197274at2"/>
<dbReference type="SUPFAM" id="SSF53335">
    <property type="entry name" value="S-adenosyl-L-methionine-dependent methyltransferases"/>
    <property type="match status" value="1"/>
</dbReference>
<evidence type="ECO:0000313" key="5">
    <source>
        <dbReference type="Proteomes" id="UP000002964"/>
    </source>
</evidence>
<dbReference type="Gene3D" id="1.10.260.40">
    <property type="entry name" value="lambda repressor-like DNA-binding domains"/>
    <property type="match status" value="1"/>
</dbReference>
<proteinExistence type="predicted"/>
<evidence type="ECO:0000256" key="2">
    <source>
        <dbReference type="ARBA" id="ARBA00022679"/>
    </source>
</evidence>
<dbReference type="STRING" id="631362.Thi970DRAFT_04883"/>
<dbReference type="InterPro" id="IPR002052">
    <property type="entry name" value="DNA_methylase_N6_adenine_CS"/>
</dbReference>
<dbReference type="Proteomes" id="UP000002964">
    <property type="component" value="Unassembled WGS sequence"/>
</dbReference>
<feature type="domain" description="HTH cro/C1-type" evidence="3">
    <location>
        <begin position="7"/>
        <end position="61"/>
    </location>
</feature>
<dbReference type="eggNOG" id="COG1743">
    <property type="taxonomic scope" value="Bacteria"/>
</dbReference>
<dbReference type="GO" id="GO:0032259">
    <property type="term" value="P:methylation"/>
    <property type="evidence" value="ECO:0007669"/>
    <property type="project" value="UniProtKB-KW"/>
</dbReference>
<dbReference type="RefSeq" id="WP_009151595.1">
    <property type="nucleotide sequence ID" value="NZ_CP121471.1"/>
</dbReference>
<keyword evidence="1 4" id="KW-0489">Methyltransferase</keyword>
<dbReference type="SMART" id="SM00530">
    <property type="entry name" value="HTH_XRE"/>
    <property type="match status" value="1"/>
</dbReference>
<dbReference type="InterPro" id="IPR010982">
    <property type="entry name" value="Lambda_DNA-bd_dom_sf"/>
</dbReference>
<evidence type="ECO:0000313" key="4">
    <source>
        <dbReference type="EMBL" id="EIC19366.1"/>
    </source>
</evidence>
<dbReference type="GO" id="GO:0008168">
    <property type="term" value="F:methyltransferase activity"/>
    <property type="evidence" value="ECO:0007669"/>
    <property type="project" value="UniProtKB-KW"/>
</dbReference>
<evidence type="ECO:0000259" key="3">
    <source>
        <dbReference type="PROSITE" id="PS50943"/>
    </source>
</evidence>
<keyword evidence="5" id="KW-1185">Reference proteome</keyword>
<protein>
    <submittedName>
        <fullName evidence="4">Adenine-specific DNA methylase containing a Zn-ribbon</fullName>
    </submittedName>
</protein>
<dbReference type="InterPro" id="IPR029063">
    <property type="entry name" value="SAM-dependent_MTases_sf"/>
</dbReference>
<dbReference type="PROSITE" id="PS00092">
    <property type="entry name" value="N6_MTASE"/>
    <property type="match status" value="1"/>
</dbReference>
<dbReference type="PROSITE" id="PS50943">
    <property type="entry name" value="HTH_CROC1"/>
    <property type="match status" value="1"/>
</dbReference>
<keyword evidence="2" id="KW-0808">Transferase</keyword>
<gene>
    <name evidence="4" type="ORF">Thi970DRAFT_04883</name>
</gene>
<dbReference type="EMBL" id="JH603171">
    <property type="protein sequence ID" value="EIC19366.1"/>
    <property type="molecule type" value="Genomic_DNA"/>
</dbReference>
<dbReference type="HOGENOM" id="CLU_007795_1_0_6"/>
<dbReference type="CDD" id="cd00093">
    <property type="entry name" value="HTH_XRE"/>
    <property type="match status" value="1"/>
</dbReference>
<dbReference type="GO" id="GO:0003677">
    <property type="term" value="F:DNA binding"/>
    <property type="evidence" value="ECO:0007669"/>
    <property type="project" value="InterPro"/>
</dbReference>
<sequence>MDIHTLIKSRREQLGLSLRSVAGRCQVDPAYLSRVESGATPPSDALIGRLAETLALPMDELLLLAGRVPPSLRTLLERNPHRVASALSDLAGMLVAEEQTSYGAAVLRGPAKRVIEDGFPFEHLSTIAEVESWRKEVWRPVYHTHKWWAQRLGSVFRAVVLGCTVPQGSAVMDLYQSAVKLPAPVIFDPFMGSGTTVGEAHKLGCTVIGRDINPVAWRAVRTALQPVDRERLMAHFEALRASVAQRLTGLHRSLDGDGALCEVLYWFWVKQLDCPSCGRSVDLFSSRVFAKHAYVKRNPRVHACCPRCGEVHPADHRDASTACPACGCNYELHVGAARGANATCDGCGTRFPIAKTARARGKPPQHRLYAKLVLREDGSKQYLRSTVADEAAYAAAVDELAALSLPVPRVAIFDGCNTRQCLNYGYSRWDQFFNARQLLGIGLLADAIGQLPAGSERESLFVLLSGVLEFNNMFASYKGEGTGAVRHMFSHHVLKPERTPIEANLWGTPKSSGSFLNLFQSRLLRAVDYKTAPFEIVLDPASGRNGKRPSGRKLFGKSQPMGAQVLDAWPVDGLPPGAVYLSVGDSANTDLPDRSVDAVVTDPPFFDNVHYSELADFFHVWQRLWLEGGDGPRLETTRSEREVQDTEYTRFSAKLSAVFGECHRVLKDEGLMVFSYHHSREDGWTSVAAAVLHAGFRLVQAQPVKAEMSVAMPKLAAKSPIDLDVLMVCRKAAGDRRRLSAPDDALTTAKQAAGEKVLRFNRTGRRLSLNDVRIVVFSQALVELCGGRGAEHALNAFESALGNCATIAQRLFDLQDAHFRQPVADSLAMPIQASLF</sequence>
<dbReference type="AlphaFoldDB" id="H8Z8G1"/>
<dbReference type="SUPFAM" id="SSF47413">
    <property type="entry name" value="lambda repressor-like DNA-binding domains"/>
    <property type="match status" value="1"/>
</dbReference>
<reference evidence="4 5" key="2">
    <citation type="submission" date="2011-11" db="EMBL/GenBank/DDBJ databases">
        <authorList>
            <consortium name="US DOE Joint Genome Institute"/>
            <person name="Lucas S."/>
            <person name="Han J."/>
            <person name="Lapidus A."/>
            <person name="Cheng J.-F."/>
            <person name="Goodwin L."/>
            <person name="Pitluck S."/>
            <person name="Peters L."/>
            <person name="Ovchinnikova G."/>
            <person name="Zhang X."/>
            <person name="Detter J.C."/>
            <person name="Han C."/>
            <person name="Tapia R."/>
            <person name="Land M."/>
            <person name="Hauser L."/>
            <person name="Kyrpides N."/>
            <person name="Ivanova N."/>
            <person name="Pagani I."/>
            <person name="Vogl K."/>
            <person name="Liu Z."/>
            <person name="Overmann J."/>
            <person name="Frigaard N.-U."/>
            <person name="Bryant D."/>
            <person name="Woyke T."/>
        </authorList>
    </citation>
    <scope>NUCLEOTIDE SEQUENCE [LARGE SCALE GENOMIC DNA]</scope>
    <source>
        <strain evidence="4 5">970</strain>
    </source>
</reference>
<organism evidence="4 5">
    <name type="scientific">Thiorhodovibrio frisius</name>
    <dbReference type="NCBI Taxonomy" id="631362"/>
    <lineage>
        <taxon>Bacteria</taxon>
        <taxon>Pseudomonadati</taxon>
        <taxon>Pseudomonadota</taxon>
        <taxon>Gammaproteobacteria</taxon>
        <taxon>Chromatiales</taxon>
        <taxon>Chromatiaceae</taxon>
        <taxon>Thiorhodovibrio</taxon>
    </lineage>
</organism>
<dbReference type="Gene3D" id="3.40.50.150">
    <property type="entry name" value="Vaccinia Virus protein VP39"/>
    <property type="match status" value="2"/>
</dbReference>
<dbReference type="Pfam" id="PF13560">
    <property type="entry name" value="HTH_31"/>
    <property type="match status" value="1"/>
</dbReference>
<reference evidence="5" key="1">
    <citation type="submission" date="2011-06" db="EMBL/GenBank/DDBJ databases">
        <authorList>
            <consortium name="US DOE Joint Genome Institute (JGI-PGF)"/>
            <person name="Lucas S."/>
            <person name="Han J."/>
            <person name="Lapidus A."/>
            <person name="Cheng J.-F."/>
            <person name="Goodwin L."/>
            <person name="Pitluck S."/>
            <person name="Peters L."/>
            <person name="Land M.L."/>
            <person name="Hauser L."/>
            <person name="Vogl K."/>
            <person name="Liu Z."/>
            <person name="Overmann J."/>
            <person name="Frigaard N.-U."/>
            <person name="Bryant D.A."/>
            <person name="Woyke T.J."/>
        </authorList>
    </citation>
    <scope>NUCLEOTIDE SEQUENCE [LARGE SCALE GENOMIC DNA]</scope>
    <source>
        <strain evidence="5">970</strain>
    </source>
</reference>
<evidence type="ECO:0000256" key="1">
    <source>
        <dbReference type="ARBA" id="ARBA00022603"/>
    </source>
</evidence>